<accession>A0AC35TI09</accession>
<proteinExistence type="predicted"/>
<dbReference type="Proteomes" id="UP000095286">
    <property type="component" value="Unplaced"/>
</dbReference>
<evidence type="ECO:0000313" key="2">
    <source>
        <dbReference type="WBParaSite" id="RSKR_0000088300.1"/>
    </source>
</evidence>
<dbReference type="WBParaSite" id="RSKR_0000088300.1">
    <property type="protein sequence ID" value="RSKR_0000088300.1"/>
    <property type="gene ID" value="RSKR_0000088300"/>
</dbReference>
<protein>
    <submittedName>
        <fullName evidence="2">CULLIN_2 domain-containing protein</fullName>
    </submittedName>
</protein>
<reference evidence="2" key="1">
    <citation type="submission" date="2016-11" db="UniProtKB">
        <authorList>
            <consortium name="WormBaseParasite"/>
        </authorList>
    </citation>
    <scope>IDENTIFICATION</scope>
    <source>
        <strain evidence="2">KR3021</strain>
    </source>
</reference>
<organism evidence="1 2">
    <name type="scientific">Rhabditophanes sp. KR3021</name>
    <dbReference type="NCBI Taxonomy" id="114890"/>
    <lineage>
        <taxon>Eukaryota</taxon>
        <taxon>Metazoa</taxon>
        <taxon>Ecdysozoa</taxon>
        <taxon>Nematoda</taxon>
        <taxon>Chromadorea</taxon>
        <taxon>Rhabditida</taxon>
        <taxon>Tylenchina</taxon>
        <taxon>Panagrolaimomorpha</taxon>
        <taxon>Strongyloidoidea</taxon>
        <taxon>Alloionematidae</taxon>
        <taxon>Rhabditophanes</taxon>
    </lineage>
</organism>
<name>A0AC35TI09_9BILA</name>
<sequence length="1584" mass="182168">MLVTEYKIQLFNKFSPSLVTAVLQLIEKERNNQSINSGLISETLQSYVYMGVTLDTGAIPKSMPIKDSTAPTFQKKDDSEKVVIHSVKNTAIYKQQFEIEFVGQTKAWYERHSAQLLEVADVPEYLMKAEGWMTAEIDRCDRLMDKSTLDPLQLCLNQSLITDHLDIFRAQFEGLLANDKQDDLRRLYTLSFGTPDAELHFTTILKKYISTYGVEKINGIADDAKDDPKMYLTSIIEIYNQFTSVVQTSFKNDKAYVEALDKAFQEIINANRVVANDRRGKKTHELVAKYADTILKKTNRIADYSNQLTAKFNGLYGDDLLREYNQIWINFLLSSSVTNGIFRYLNRHWITRKLEEGSDNVRFIINMLVTEFKNQLFDKFSPSLVTAVLQLIEKERNNQSINSGLISETLQSYVYMGITLYTGVIPTSMPTKDNTAPTFKKKDDSEKVVIRSVKNTAIYKQEFEIEFLGQTKAWYERHSAQLLEIADVPEYLMKAEDWMTAEIDRCDRLMDKSTLDPLQLCLNQSLITDHLDIFRAQFEGLLANDKKDDLRRLYTLSLGTPDAELHFTTNLKKYISTYGVEKINGIADDAKDDPKMYLTSIIEIYNQFTSVVKTSFKNDKAYVEALDKAFQEIINANRVVANDRRGKKTHELVAKYADTILKKTNRIGDSCELDEKLKDIVTVFSVKNTAIYKQEFEIEFLGQTKAWYERHSAQLLEIADVPEYLMKAEDWMTAEIDRCDRLMDKSTLDPLQLCLNQSLITDHLDIFRAQFEGLLANDKQDDLRRLYTLSFGTPDAELHFTTILKKYISTYGVEKINGIADDAKDDPKMYLTSIIEIYNQFTSVVKTSFKNDKAYVEALDKAFQEIINANRVVANDRRGKKTHELVAKYADTILKKTNRIGDSCELDEKLKDIVTVFRYIEDKDSFLQFYSRSYARRLINDLSVGDDSEMSLINSMKAICGFDYTTKLMKMNKDMALSKSVSDEFKQSRLQQPAQPKKVDFSIHILTNGSWPYKQVYTLQVPKCMKSTMEDFSSFYIQKHSGRKLTFLFDQSKGEIQCNAFAKKHIFVCLTNQMAIIMQFNDKDSCTYGELKRALQSGDTELKAALLGFAKNDILLVDGATFKVNEGKEVTEETVYLLNTNFTNKKVKIDLTKGTAKVETNKGLQTMNASIESDRKLHLEAIIVRIMKARKEMRHQQLVSDVVGFVKKRFRPEIPHIKRSIDVLIEKGYIKRDANERDLIGDSCELDEKLKDIVTVFRYIEDKDSFLQFYSRFYARRLINDLSVGDDSEMSLINSMKAICGFDYTTKLMKMNKDMALSKSVSDEFKQSRLQQSAQPKKVDFSIHILTNGSWPYKQVYTLQVPKCMKSTMEDFSSFYIQKHSGRKLTFLFDQSKGEIQCNVFAKKHIFVCLTNQMAVIMQFNDKDSCTYGELKRALQSGDTELKAALLGFAKSDILLVDGATFKVNEGKEVTEETVYLLNTNFTNKKVKIDLTKGTAKVETNKGLQTMNASIESDRKLHLEAIIVRIMKARKEMRHQQLVSDVVGFVKKRFRPEIPHIKRSIDVLIEKGYIKRDANERDLYQYLA</sequence>
<evidence type="ECO:0000313" key="1">
    <source>
        <dbReference type="Proteomes" id="UP000095286"/>
    </source>
</evidence>